<dbReference type="AlphaFoldDB" id="A0A6C0JAM0"/>
<accession>A0A6C0JAM0</accession>
<proteinExistence type="predicted"/>
<dbReference type="EMBL" id="MN740332">
    <property type="protein sequence ID" value="QHU00978.1"/>
    <property type="molecule type" value="Genomic_DNA"/>
</dbReference>
<sequence length="72" mass="8138">MEGKTTNALKMLKNQNGSINTKNIYVSPKGETGSSYSKFSISDVITELINIKQNHPEVIDEFSKHTFNKDIY</sequence>
<evidence type="ECO:0000313" key="1">
    <source>
        <dbReference type="EMBL" id="QHU00978.1"/>
    </source>
</evidence>
<name>A0A6C0JAM0_9ZZZZ</name>
<organism evidence="1">
    <name type="scientific">viral metagenome</name>
    <dbReference type="NCBI Taxonomy" id="1070528"/>
    <lineage>
        <taxon>unclassified sequences</taxon>
        <taxon>metagenomes</taxon>
        <taxon>organismal metagenomes</taxon>
    </lineage>
</organism>
<reference evidence="1" key="1">
    <citation type="journal article" date="2020" name="Nature">
        <title>Giant virus diversity and host interactions through global metagenomics.</title>
        <authorList>
            <person name="Schulz F."/>
            <person name="Roux S."/>
            <person name="Paez-Espino D."/>
            <person name="Jungbluth S."/>
            <person name="Walsh D.A."/>
            <person name="Denef V.J."/>
            <person name="McMahon K.D."/>
            <person name="Konstantinidis K.T."/>
            <person name="Eloe-Fadrosh E.A."/>
            <person name="Kyrpides N.C."/>
            <person name="Woyke T."/>
        </authorList>
    </citation>
    <scope>NUCLEOTIDE SEQUENCE</scope>
    <source>
        <strain evidence="1">GVMAG-M-3300025860-20</strain>
    </source>
</reference>
<protein>
    <submittedName>
        <fullName evidence="1">Uncharacterized protein</fullName>
    </submittedName>
</protein>